<dbReference type="PANTHER" id="PTHR24159">
    <property type="match status" value="1"/>
</dbReference>
<dbReference type="PANTHER" id="PTHR24159:SF5">
    <property type="entry name" value="ANK_REP_REGION DOMAIN-CONTAINING PROTEIN"/>
    <property type="match status" value="1"/>
</dbReference>
<dbReference type="Proteomes" id="UP001470230">
    <property type="component" value="Unassembled WGS sequence"/>
</dbReference>
<organism evidence="1 2">
    <name type="scientific">Tritrichomonas musculus</name>
    <dbReference type="NCBI Taxonomy" id="1915356"/>
    <lineage>
        <taxon>Eukaryota</taxon>
        <taxon>Metamonada</taxon>
        <taxon>Parabasalia</taxon>
        <taxon>Tritrichomonadida</taxon>
        <taxon>Tritrichomonadidae</taxon>
        <taxon>Tritrichomonas</taxon>
    </lineage>
</organism>
<protein>
    <recommendedName>
        <fullName evidence="3">DUF3447 domain-containing protein</fullName>
    </recommendedName>
</protein>
<dbReference type="InterPro" id="IPR036770">
    <property type="entry name" value="Ankyrin_rpt-contain_sf"/>
</dbReference>
<reference evidence="1 2" key="1">
    <citation type="submission" date="2024-04" db="EMBL/GenBank/DDBJ databases">
        <title>Tritrichomonas musculus Genome.</title>
        <authorList>
            <person name="Alves-Ferreira E."/>
            <person name="Grigg M."/>
            <person name="Lorenzi H."/>
            <person name="Galac M."/>
        </authorList>
    </citation>
    <scope>NUCLEOTIDE SEQUENCE [LARGE SCALE GENOMIC DNA]</scope>
    <source>
        <strain evidence="1 2">EAF2021</strain>
    </source>
</reference>
<dbReference type="SUPFAM" id="SSF48403">
    <property type="entry name" value="Ankyrin repeat"/>
    <property type="match status" value="1"/>
</dbReference>
<proteinExistence type="predicted"/>
<sequence>MSIPKSFGKYKSIQIELLDYLEDQDESGNKRKFQNFLKLLDDNNIKSNKHEFRIILNLIEEVSSNHHRCPNFISKIKELLQTFQNDIKKSFTNIEIFDLFKGNRLILLFLIDQKILDLDLNIYFRMLKQNQLDQSFAKYFQNEFIQFSTKWKGKEEGNYEENRRIGENESYICQLIRQDLLDEFDEYINKSNTSLKSSIKPSIYETNQFLIGKELTLIQYAAFYGSIKIFRYLLLNNVELDKSLWLYAIHSNDAQLIHLLEENIKDVTNNDYKIFYKEAAKCHHNNIADYFMNNFLDNQNLYVGQLMKYCNFNLVNDDANISALFCFLYENDILTSAEFLVNQSNANINQIIILKKNLFLCSFIIQLFE</sequence>
<dbReference type="EMBL" id="JAPFFF010000002">
    <property type="protein sequence ID" value="KAK8897697.1"/>
    <property type="molecule type" value="Genomic_DNA"/>
</dbReference>
<keyword evidence="2" id="KW-1185">Reference proteome</keyword>
<comment type="caution">
    <text evidence="1">The sequence shown here is derived from an EMBL/GenBank/DDBJ whole genome shotgun (WGS) entry which is preliminary data.</text>
</comment>
<evidence type="ECO:0000313" key="2">
    <source>
        <dbReference type="Proteomes" id="UP001470230"/>
    </source>
</evidence>
<evidence type="ECO:0008006" key="3">
    <source>
        <dbReference type="Google" id="ProtNLM"/>
    </source>
</evidence>
<accession>A0ABR2L2V5</accession>
<evidence type="ECO:0000313" key="1">
    <source>
        <dbReference type="EMBL" id="KAK8897697.1"/>
    </source>
</evidence>
<gene>
    <name evidence="1" type="ORF">M9Y10_015662</name>
</gene>
<name>A0ABR2L2V5_9EUKA</name>